<dbReference type="Pfam" id="PF02397">
    <property type="entry name" value="Bac_transf"/>
    <property type="match status" value="1"/>
</dbReference>
<keyword evidence="2" id="KW-1133">Transmembrane helix</keyword>
<accession>A0A9D1W1V1</accession>
<evidence type="ECO:0000256" key="1">
    <source>
        <dbReference type="ARBA" id="ARBA00006464"/>
    </source>
</evidence>
<dbReference type="GO" id="GO:0016780">
    <property type="term" value="F:phosphotransferase activity, for other substituted phosphate groups"/>
    <property type="evidence" value="ECO:0007669"/>
    <property type="project" value="TreeGrafter"/>
</dbReference>
<evidence type="ECO:0000313" key="5">
    <source>
        <dbReference type="Proteomes" id="UP000886847"/>
    </source>
</evidence>
<dbReference type="PANTHER" id="PTHR30576">
    <property type="entry name" value="COLANIC BIOSYNTHESIS UDP-GLUCOSE LIPID CARRIER TRANSFERASE"/>
    <property type="match status" value="1"/>
</dbReference>
<comment type="similarity">
    <text evidence="1">Belongs to the bacterial sugar transferase family.</text>
</comment>
<dbReference type="Proteomes" id="UP000886847">
    <property type="component" value="Unassembled WGS sequence"/>
</dbReference>
<evidence type="ECO:0000256" key="2">
    <source>
        <dbReference type="SAM" id="Phobius"/>
    </source>
</evidence>
<keyword evidence="4" id="KW-0808">Transferase</keyword>
<dbReference type="InterPro" id="IPR003362">
    <property type="entry name" value="Bact_transf"/>
</dbReference>
<protein>
    <submittedName>
        <fullName evidence="4">Sugar transferase</fullName>
    </submittedName>
</protein>
<keyword evidence="2" id="KW-0472">Membrane</keyword>
<sequence>MIIMELLVSAFVAFWNTPAGVAVWAIADVCVLVLLLALNYRWLGKRLLDILFSVAFLAAFLPFFALFLLVSFFIYRKEEGFTLFEGMDVYGKKGKAFRLVLLRCERTAYDEGGLPLPVSARTTPLGRVCRACGMRWYTALPAVFLGKMSFVGPRPMLPADAAALTGEQRARFAVRPGLVSSLARYGGKKLTFDDMFEEDAEYAAHFSLLRDAVFFCSAFAAHCRGEGDNLGVCGQWRYLDYLLREGKISEAEYAAFAEEEKERLRRKAQEAVDRENFRRR</sequence>
<proteinExistence type="inferred from homology"/>
<keyword evidence="2" id="KW-0812">Transmembrane</keyword>
<feature type="domain" description="Bacterial sugar transferase" evidence="3">
    <location>
        <begin position="45"/>
        <end position="219"/>
    </location>
</feature>
<comment type="caution">
    <text evidence="4">The sequence shown here is derived from an EMBL/GenBank/DDBJ whole genome shotgun (WGS) entry which is preliminary data.</text>
</comment>
<gene>
    <name evidence="4" type="ORF">H9851_06600</name>
</gene>
<dbReference type="PANTHER" id="PTHR30576:SF0">
    <property type="entry name" value="UNDECAPRENYL-PHOSPHATE N-ACETYLGALACTOSAMINYL 1-PHOSPHATE TRANSFERASE-RELATED"/>
    <property type="match status" value="1"/>
</dbReference>
<feature type="transmembrane region" description="Helical" evidence="2">
    <location>
        <begin position="20"/>
        <end position="38"/>
    </location>
</feature>
<feature type="transmembrane region" description="Helical" evidence="2">
    <location>
        <begin position="50"/>
        <end position="75"/>
    </location>
</feature>
<name>A0A9D1W1V1_9FIRM</name>
<evidence type="ECO:0000259" key="3">
    <source>
        <dbReference type="Pfam" id="PF02397"/>
    </source>
</evidence>
<reference evidence="4" key="2">
    <citation type="submission" date="2021-04" db="EMBL/GenBank/DDBJ databases">
        <authorList>
            <person name="Gilroy R."/>
        </authorList>
    </citation>
    <scope>NUCLEOTIDE SEQUENCE</scope>
    <source>
        <strain evidence="4">2189</strain>
    </source>
</reference>
<dbReference type="EMBL" id="DXEW01000031">
    <property type="protein sequence ID" value="HIX50926.1"/>
    <property type="molecule type" value="Genomic_DNA"/>
</dbReference>
<reference evidence="4" key="1">
    <citation type="journal article" date="2021" name="PeerJ">
        <title>Extensive microbial diversity within the chicken gut microbiome revealed by metagenomics and culture.</title>
        <authorList>
            <person name="Gilroy R."/>
            <person name="Ravi A."/>
            <person name="Getino M."/>
            <person name="Pursley I."/>
            <person name="Horton D.L."/>
            <person name="Alikhan N.F."/>
            <person name="Baker D."/>
            <person name="Gharbi K."/>
            <person name="Hall N."/>
            <person name="Watson M."/>
            <person name="Adriaenssens E.M."/>
            <person name="Foster-Nyarko E."/>
            <person name="Jarju S."/>
            <person name="Secka A."/>
            <person name="Antonio M."/>
            <person name="Oren A."/>
            <person name="Chaudhuri R.R."/>
            <person name="La Ragione R."/>
            <person name="Hildebrand F."/>
            <person name="Pallen M.J."/>
        </authorList>
    </citation>
    <scope>NUCLEOTIDE SEQUENCE</scope>
    <source>
        <strain evidence="4">2189</strain>
    </source>
</reference>
<dbReference type="AlphaFoldDB" id="A0A9D1W1V1"/>
<organism evidence="4 5">
    <name type="scientific">Candidatus Borkfalkia faecavium</name>
    <dbReference type="NCBI Taxonomy" id="2838508"/>
    <lineage>
        <taxon>Bacteria</taxon>
        <taxon>Bacillati</taxon>
        <taxon>Bacillota</taxon>
        <taxon>Clostridia</taxon>
        <taxon>Christensenellales</taxon>
        <taxon>Christensenellaceae</taxon>
        <taxon>Candidatus Borkfalkia</taxon>
    </lineage>
</organism>
<evidence type="ECO:0000313" key="4">
    <source>
        <dbReference type="EMBL" id="HIX50926.1"/>
    </source>
</evidence>